<dbReference type="RefSeq" id="XP_010911367.1">
    <property type="nucleotide sequence ID" value="XM_010913065.2"/>
</dbReference>
<dbReference type="InParanoid" id="A0A6I9QLB9"/>
<dbReference type="Pfam" id="PF06880">
    <property type="entry name" value="DUF1262"/>
    <property type="match status" value="1"/>
</dbReference>
<name>A0A6I9QLB9_ELAGV</name>
<evidence type="ECO:0000313" key="1">
    <source>
        <dbReference type="Proteomes" id="UP000504607"/>
    </source>
</evidence>
<dbReference type="PANTHER" id="PTHR31050">
    <property type="entry name" value="OS08G0413200 PROTEIN"/>
    <property type="match status" value="1"/>
</dbReference>
<reference evidence="2" key="1">
    <citation type="submission" date="2025-08" db="UniProtKB">
        <authorList>
            <consortium name="RefSeq"/>
        </authorList>
    </citation>
    <scope>IDENTIFICATION</scope>
</reference>
<dbReference type="Proteomes" id="UP000504607">
    <property type="component" value="Unplaced"/>
</dbReference>
<dbReference type="InterPro" id="IPR010683">
    <property type="entry name" value="DUF1262"/>
</dbReference>
<gene>
    <name evidence="2" type="primary">LOC105037392</name>
</gene>
<dbReference type="PANTHER" id="PTHR31050:SF3">
    <property type="entry name" value="OS08G0412800 PROTEIN"/>
    <property type="match status" value="1"/>
</dbReference>
<dbReference type="KEGG" id="egu:105037392"/>
<organism evidence="1 2">
    <name type="scientific">Elaeis guineensis var. tenera</name>
    <name type="common">Oil palm</name>
    <dbReference type="NCBI Taxonomy" id="51953"/>
    <lineage>
        <taxon>Eukaryota</taxon>
        <taxon>Viridiplantae</taxon>
        <taxon>Streptophyta</taxon>
        <taxon>Embryophyta</taxon>
        <taxon>Tracheophyta</taxon>
        <taxon>Spermatophyta</taxon>
        <taxon>Magnoliopsida</taxon>
        <taxon>Liliopsida</taxon>
        <taxon>Arecaceae</taxon>
        <taxon>Arecoideae</taxon>
        <taxon>Cocoseae</taxon>
        <taxon>Elaeidinae</taxon>
        <taxon>Elaeis</taxon>
    </lineage>
</organism>
<keyword evidence="1" id="KW-1185">Reference proteome</keyword>
<dbReference type="GeneID" id="105037392"/>
<proteinExistence type="predicted"/>
<dbReference type="AlphaFoldDB" id="A0A6I9QLB9"/>
<protein>
    <submittedName>
        <fullName evidence="2">Uncharacterized protein LOC105037392</fullName>
    </submittedName>
</protein>
<evidence type="ECO:0000313" key="2">
    <source>
        <dbReference type="RefSeq" id="XP_010911367.1"/>
    </source>
</evidence>
<sequence>MYTTRSLFVLKNSPGNGFQQPSVDGPNSGYLLLEEEEPDNTGAPSCWRQREETQLRDLPFPQDSILTVKYSPQQGEKLKSKSAVVVFIPVINQPLSSNRYYVIIARGRNKGKAYTCSTEGMSICCSRGGTNDAKPRAFDHRDMYQQVEIECKNGRFHAKSVAPDGIPPWLLGRKYWKVYASKPKNYKLDEASGIDVALHACLPSLNFPISIEETPKFVVGRWYCPFIFVKEERGLGKQMKRSMFYEVILERFWEEVYACENQNGKEKVVEVNALIASEMFFLDGKEVVQDNKPHGDGMIWLKPTDSKGRGMGLSLAIWERIRWEEMRRGWIGDEEVERIVRMEEHEGKSGWKKFACYVLVERFAFWRMDGSLALSFEFRHASKVRTKWE</sequence>
<dbReference type="OrthoDB" id="647907at2759"/>
<accession>A0A6I9QLB9</accession>